<feature type="region of interest" description="Disordered" evidence="1">
    <location>
        <begin position="1"/>
        <end position="36"/>
    </location>
</feature>
<dbReference type="PROSITE" id="PS51318">
    <property type="entry name" value="TAT"/>
    <property type="match status" value="1"/>
</dbReference>
<proteinExistence type="predicted"/>
<accession>M5RSI0</accession>
<dbReference type="InterPro" id="IPR000683">
    <property type="entry name" value="Gfo/Idh/MocA-like_OxRdtase_N"/>
</dbReference>
<evidence type="ECO:0000256" key="1">
    <source>
        <dbReference type="SAM" id="MobiDB-lite"/>
    </source>
</evidence>
<dbReference type="SUPFAM" id="SSF51735">
    <property type="entry name" value="NAD(P)-binding Rossmann-fold domains"/>
    <property type="match status" value="1"/>
</dbReference>
<dbReference type="Pfam" id="PF01408">
    <property type="entry name" value="GFO_IDH_MocA"/>
    <property type="match status" value="1"/>
</dbReference>
<dbReference type="InterPro" id="IPR055170">
    <property type="entry name" value="GFO_IDH_MocA-like_dom"/>
</dbReference>
<dbReference type="InterPro" id="IPR036291">
    <property type="entry name" value="NAD(P)-bd_dom_sf"/>
</dbReference>
<protein>
    <submittedName>
        <fullName evidence="4">Protein containing Oxidoreductase</fullName>
    </submittedName>
</protein>
<comment type="caution">
    <text evidence="4">The sequence shown here is derived from an EMBL/GenBank/DDBJ whole genome shotgun (WGS) entry which is preliminary data.</text>
</comment>
<dbReference type="InterPro" id="IPR050463">
    <property type="entry name" value="Gfo/Idh/MocA_oxidrdct_glycsds"/>
</dbReference>
<dbReference type="Gene3D" id="3.40.50.720">
    <property type="entry name" value="NAD(P)-binding Rossmann-like Domain"/>
    <property type="match status" value="1"/>
</dbReference>
<feature type="compositionally biased region" description="Basic and acidic residues" evidence="1">
    <location>
        <begin position="1"/>
        <end position="20"/>
    </location>
</feature>
<gene>
    <name evidence="4" type="ORF">RMSM_04760</name>
</gene>
<dbReference type="Proteomes" id="UP000011991">
    <property type="component" value="Unassembled WGS sequence"/>
</dbReference>
<evidence type="ECO:0000259" key="3">
    <source>
        <dbReference type="Pfam" id="PF22725"/>
    </source>
</evidence>
<reference evidence="4 5" key="1">
    <citation type="journal article" date="2013" name="Mar. Genomics">
        <title>Expression of sulfatases in Rhodopirellula baltica and the diversity of sulfatases in the genus Rhodopirellula.</title>
        <authorList>
            <person name="Wegner C.E."/>
            <person name="Richter-Heitmann T."/>
            <person name="Klindworth A."/>
            <person name="Klockow C."/>
            <person name="Richter M."/>
            <person name="Achstetter T."/>
            <person name="Glockner F.O."/>
            <person name="Harder J."/>
        </authorList>
    </citation>
    <scope>NUCLEOTIDE SEQUENCE [LARGE SCALE GENOMIC DNA]</scope>
    <source>
        <strain evidence="4 5">SM1</strain>
    </source>
</reference>
<feature type="domain" description="GFO/IDH/MocA-like oxidoreductase" evidence="3">
    <location>
        <begin position="220"/>
        <end position="354"/>
    </location>
</feature>
<sequence>MTTKTSTHDHGSKAGARRSEPNSGMPETGTPNRRDALRRGTTLSAALGTAAIGSGAMAPRMLHAASSSDDPNRVIRIGIVGVGGRGTGALNDSLSINDNVRLVAMADLQQENCERARKILSQRHGDKIDVKDDRIHIGLDAYKNVLDDPDVDLVILATSPGFRPYHIAEAVAAGKHVFAEKPSCVDPAGYRVCTKAHDEAVKQGTSIVTGTQYRRQVNYVEAIKRIHDGEIGDIVSATTRYCSGGIWYKNRKEGVSDTQYQLNNWMHFIWLSGDQITEQAVHNIDAINWVMGSAPETAYGSGGRFTRPADSEMWDNVSIDYTYPGNRVCSFMCRQIPGTKGDNGNVIYGTKGTAYIDAMSGGSRFTDRSGKQTWSMKGSIADAYRQEHKDLVDSIRSGNPIVELRTTAESSLTAVMGRMAAYTGQRVDWDFVSEKSSLDLFPKDLDWNGDRPEPSFAIPGVTKLT</sequence>
<keyword evidence="5" id="KW-1185">Reference proteome</keyword>
<dbReference type="InterPro" id="IPR006311">
    <property type="entry name" value="TAT_signal"/>
</dbReference>
<dbReference type="OrthoDB" id="253515at2"/>
<organism evidence="4 5">
    <name type="scientific">Rhodopirellula maiorica SM1</name>
    <dbReference type="NCBI Taxonomy" id="1265738"/>
    <lineage>
        <taxon>Bacteria</taxon>
        <taxon>Pseudomonadati</taxon>
        <taxon>Planctomycetota</taxon>
        <taxon>Planctomycetia</taxon>
        <taxon>Pirellulales</taxon>
        <taxon>Pirellulaceae</taxon>
        <taxon>Novipirellula</taxon>
    </lineage>
</organism>
<dbReference type="EMBL" id="ANOG01000680">
    <property type="protein sequence ID" value="EMI18332.1"/>
    <property type="molecule type" value="Genomic_DNA"/>
</dbReference>
<dbReference type="AlphaFoldDB" id="M5RSI0"/>
<evidence type="ECO:0000259" key="2">
    <source>
        <dbReference type="Pfam" id="PF01408"/>
    </source>
</evidence>
<dbReference type="Pfam" id="PF22725">
    <property type="entry name" value="GFO_IDH_MocA_C3"/>
    <property type="match status" value="1"/>
</dbReference>
<dbReference type="PATRIC" id="fig|1265738.3.peg.4786"/>
<dbReference type="Gene3D" id="3.30.360.10">
    <property type="entry name" value="Dihydrodipicolinate Reductase, domain 2"/>
    <property type="match status" value="1"/>
</dbReference>
<evidence type="ECO:0000313" key="4">
    <source>
        <dbReference type="EMBL" id="EMI18332.1"/>
    </source>
</evidence>
<dbReference type="GO" id="GO:0000166">
    <property type="term" value="F:nucleotide binding"/>
    <property type="evidence" value="ECO:0007669"/>
    <property type="project" value="InterPro"/>
</dbReference>
<dbReference type="PANTHER" id="PTHR43818:SF5">
    <property type="entry name" value="OXIDOREDUCTASE FAMILY PROTEIN"/>
    <property type="match status" value="1"/>
</dbReference>
<dbReference type="SUPFAM" id="SSF55347">
    <property type="entry name" value="Glyceraldehyde-3-phosphate dehydrogenase-like, C-terminal domain"/>
    <property type="match status" value="1"/>
</dbReference>
<dbReference type="PANTHER" id="PTHR43818">
    <property type="entry name" value="BCDNA.GH03377"/>
    <property type="match status" value="1"/>
</dbReference>
<evidence type="ECO:0000313" key="5">
    <source>
        <dbReference type="Proteomes" id="UP000011991"/>
    </source>
</evidence>
<feature type="domain" description="Gfo/Idh/MocA-like oxidoreductase N-terminal" evidence="2">
    <location>
        <begin position="75"/>
        <end position="195"/>
    </location>
</feature>
<name>M5RSI0_9BACT</name>